<keyword evidence="1 6" id="KW-0808">Transferase</keyword>
<reference evidence="6 7" key="1">
    <citation type="submission" date="2019-12" db="EMBL/GenBank/DDBJ databases">
        <authorList>
            <person name="Lee S.D."/>
        </authorList>
    </citation>
    <scope>NUCLEOTIDE SEQUENCE [LARGE SCALE GENOMIC DNA]</scope>
    <source>
        <strain evidence="6 7">SAP-6</strain>
    </source>
</reference>
<dbReference type="Proteomes" id="UP000461443">
    <property type="component" value="Unassembled WGS sequence"/>
</dbReference>
<dbReference type="InterPro" id="IPR016030">
    <property type="entry name" value="CblAdoTrfase-like"/>
</dbReference>
<evidence type="ECO:0000256" key="3">
    <source>
        <dbReference type="ARBA" id="ARBA00022840"/>
    </source>
</evidence>
<dbReference type="Pfam" id="PF03928">
    <property type="entry name" value="HbpS-like"/>
    <property type="match status" value="1"/>
</dbReference>
<evidence type="ECO:0000313" key="6">
    <source>
        <dbReference type="EMBL" id="NDL63203.1"/>
    </source>
</evidence>
<evidence type="ECO:0000256" key="1">
    <source>
        <dbReference type="ARBA" id="ARBA00022679"/>
    </source>
</evidence>
<dbReference type="AlphaFoldDB" id="A0A845SE43"/>
<dbReference type="InterPro" id="IPR009221">
    <property type="entry name" value="PduO"/>
</dbReference>
<feature type="domain" description="Cobalamin adenosyltransferase-like" evidence="5">
    <location>
        <begin position="3"/>
        <end position="167"/>
    </location>
</feature>
<name>A0A845SE43_9GAMM</name>
<keyword evidence="2" id="KW-0547">Nucleotide-binding</keyword>
<dbReference type="Pfam" id="PF01923">
    <property type="entry name" value="Cob_adeno_trans"/>
    <property type="match status" value="1"/>
</dbReference>
<evidence type="ECO:0000256" key="4">
    <source>
        <dbReference type="SAM" id="MobiDB-lite"/>
    </source>
</evidence>
<feature type="region of interest" description="Disordered" evidence="4">
    <location>
        <begin position="196"/>
        <end position="223"/>
    </location>
</feature>
<dbReference type="EMBL" id="WUBS01000006">
    <property type="protein sequence ID" value="NDL63203.1"/>
    <property type="molecule type" value="Genomic_DNA"/>
</dbReference>
<keyword evidence="3" id="KW-0067">ATP-binding</keyword>
<dbReference type="InterPro" id="IPR029499">
    <property type="entry name" value="PduO-typ"/>
</dbReference>
<reference evidence="6 7" key="2">
    <citation type="submission" date="2020-02" db="EMBL/GenBank/DDBJ databases">
        <title>The new genus of Enterobacteriales.</title>
        <authorList>
            <person name="Kim I.S."/>
        </authorList>
    </citation>
    <scope>NUCLEOTIDE SEQUENCE [LARGE SCALE GENOMIC DNA]</scope>
    <source>
        <strain evidence="6 7">SAP-6</strain>
    </source>
</reference>
<dbReference type="EC" id="2.5.1.17" evidence="6"/>
<dbReference type="PIRSF" id="PIRSF036411">
    <property type="entry name" value="ATR_PduO"/>
    <property type="match status" value="1"/>
</dbReference>
<dbReference type="SUPFAM" id="SSF143744">
    <property type="entry name" value="GlcG-like"/>
    <property type="match status" value="1"/>
</dbReference>
<dbReference type="SUPFAM" id="SSF89028">
    <property type="entry name" value="Cobalamin adenosyltransferase-like"/>
    <property type="match status" value="1"/>
</dbReference>
<dbReference type="InterPro" id="IPR005624">
    <property type="entry name" value="PduO/GlcC-like"/>
</dbReference>
<dbReference type="Gene3D" id="3.30.450.150">
    <property type="entry name" value="Haem-degrading domain"/>
    <property type="match status" value="1"/>
</dbReference>
<keyword evidence="7" id="KW-1185">Reference proteome</keyword>
<sequence length="362" mass="38772">MGIYTKTGDKGTTSLIGGQRIKKYHPRVAAYGTVDELNACLAVATHQVRDAHNRQLLLDIQHQLFWLGAELADDRPELRDDSVQRLGDVQITQLERAIDRCMAALPPVTGFVLPGDSAAGSQLHLARTVARRAERLLVQLADEIPVRAELLRYLNRLSDCLYALARVEDRCAETDAVVGEVLRRYRASEGSAAGQTRACAGDNADRSAGGHKVVDNGTASPQAPDEPDFMLVHRLLRAAMAAADELGVPVVMAMVDRHGNPVITYRMAGALLVSLDLAPKKAFTAVALKTATHNLGPAVQPGADLYQLEASSGGRIVTFGGGYPLYRAGLLIGGLGISGGTVDQDRHIAQWAITQCNVGKES</sequence>
<dbReference type="PANTHER" id="PTHR12213">
    <property type="entry name" value="CORRINOID ADENOSYLTRANSFERASE"/>
    <property type="match status" value="1"/>
</dbReference>
<comment type="caution">
    <text evidence="6">The sequence shown here is derived from an EMBL/GenBank/DDBJ whole genome shotgun (WGS) entry which is preliminary data.</text>
</comment>
<evidence type="ECO:0000313" key="7">
    <source>
        <dbReference type="Proteomes" id="UP000461443"/>
    </source>
</evidence>
<evidence type="ECO:0000256" key="2">
    <source>
        <dbReference type="ARBA" id="ARBA00022741"/>
    </source>
</evidence>
<dbReference type="InterPro" id="IPR036451">
    <property type="entry name" value="CblAdoTrfase-like_sf"/>
</dbReference>
<dbReference type="GO" id="GO:0005524">
    <property type="term" value="F:ATP binding"/>
    <property type="evidence" value="ECO:0007669"/>
    <property type="project" value="UniProtKB-KW"/>
</dbReference>
<dbReference type="InterPro" id="IPR038084">
    <property type="entry name" value="PduO/GlcC-like_sf"/>
</dbReference>
<dbReference type="RefSeq" id="WP_162365910.1">
    <property type="nucleotide sequence ID" value="NZ_WUBS01000006.1"/>
</dbReference>
<evidence type="ECO:0000259" key="5">
    <source>
        <dbReference type="Pfam" id="PF01923"/>
    </source>
</evidence>
<protein>
    <submittedName>
        <fullName evidence="6">Cob(I)yrinic acid a,c-diamide adenosyltransferase</fullName>
        <ecNumber evidence="6">2.5.1.17</ecNumber>
    </submittedName>
</protein>
<dbReference type="Gene3D" id="1.20.1200.10">
    <property type="entry name" value="Cobalamin adenosyltransferase-like"/>
    <property type="match status" value="1"/>
</dbReference>
<accession>A0A845SE43</accession>
<gene>
    <name evidence="6" type="ORF">GRH90_10635</name>
</gene>
<dbReference type="NCBIfam" id="TIGR00636">
    <property type="entry name" value="PduO_Nterm"/>
    <property type="match status" value="1"/>
</dbReference>
<dbReference type="PANTHER" id="PTHR12213:SF0">
    <property type="entry name" value="CORRINOID ADENOSYLTRANSFERASE MMAB"/>
    <property type="match status" value="1"/>
</dbReference>
<proteinExistence type="predicted"/>
<organism evidence="6 7">
    <name type="scientific">Acerihabitans arboris</name>
    <dbReference type="NCBI Taxonomy" id="2691583"/>
    <lineage>
        <taxon>Bacteria</taxon>
        <taxon>Pseudomonadati</taxon>
        <taxon>Pseudomonadota</taxon>
        <taxon>Gammaproteobacteria</taxon>
        <taxon>Enterobacterales</taxon>
        <taxon>Pectobacteriaceae</taxon>
        <taxon>Acerihabitans</taxon>
    </lineage>
</organism>
<dbReference type="GO" id="GO:0008817">
    <property type="term" value="F:corrinoid adenosyltransferase activity"/>
    <property type="evidence" value="ECO:0007669"/>
    <property type="project" value="UniProtKB-EC"/>
</dbReference>